<dbReference type="OMA" id="SKPEWAF"/>
<dbReference type="InterPro" id="IPR042044">
    <property type="entry name" value="EXOC6PINT-1/Sec15/Tip20_C_dom2"/>
</dbReference>
<keyword evidence="3" id="KW-1185">Reference proteome</keyword>
<dbReference type="VEuPathDB" id="FungiDB:DIURU_003665"/>
<dbReference type="PANTHER" id="PTHR13520">
    <property type="entry name" value="RAD50-INTERACTING PROTEIN 1 RINT-1"/>
    <property type="match status" value="1"/>
</dbReference>
<sequence length="749" mass="83652">MAYVNEFFTTVGDLGGIDDHIAKLSDECSDIEAIAEQKAASRPRGSVSSTSSSRSTDRYNKAVDDVIQQVKSLEGGTTESMISGIDDICQKWGSIDVLLALKQMLIKKQKMADSIKYLNRVSDVETLLGDVVGSAGVIRDKLSALREEPELVPEAIPILNQSIAEAVAKAREELSQQLRPLIPSKWPAKIGPEDHKKIVNLMSQLNSIQAIDQTPTYPNGWWSVDLLVEPYVDRFMYHFTTPGIETNKISKPEWALEFVEQILTDHLDVINMAFATVLPDRIFAMEVITSLLVPVRAKMKVSVEAINKLLAQEEEVATEREKTGRLLSHLIYELSAFDQRLRQQFKYNPYATPKSAPSERWSGLVGDVLLADKEAVNNWLTFEYELASKRFTSEILGLPDAYAIDFEYRHNDKSRGVQPTYSAYNMSKLLANLTSHFAPISAVKYQLKFVSNVEIKLLELYLAELNKKFREFTKLFASKSMLSFLPKAVAVAASASEAERRQQLEQNSVENGLKALEMATGVLCSAQFISDTLTKASSQLIYVQLSEFYYTHQGGTGSVFDATIAKYDDLVTKVLAVYGDFFSRELKNRMKAYINQTAWDIDHAADDANPQLVPLVEALHQYIHFIRRGLSAGLANIVSDTVLSALCNLYYEYVVDNNGFTTAGVKQLRLDLKYLYTRLEDNMALEVNAATNGSYQKLQSAVVVLSIGPSQAQAYSSGERPLSDLRSQFDDQLAPLTSHQLMGLLPRIM</sequence>
<dbReference type="InterPro" id="IPR042042">
    <property type="entry name" value="Tip20p_domB"/>
</dbReference>
<dbReference type="GeneID" id="54782316"/>
<dbReference type="RefSeq" id="XP_034011502.1">
    <property type="nucleotide sequence ID" value="XM_034156452.1"/>
</dbReference>
<dbReference type="GO" id="GO:0006888">
    <property type="term" value="P:endoplasmic reticulum to Golgi vesicle-mediated transport"/>
    <property type="evidence" value="ECO:0007669"/>
    <property type="project" value="InterPro"/>
</dbReference>
<feature type="compositionally biased region" description="Low complexity" evidence="1">
    <location>
        <begin position="42"/>
        <end position="54"/>
    </location>
</feature>
<gene>
    <name evidence="2" type="ORF">DIURU_003665</name>
</gene>
<accession>A0A642UKC6</accession>
<dbReference type="Proteomes" id="UP000449547">
    <property type="component" value="Unassembled WGS sequence"/>
</dbReference>
<dbReference type="InterPro" id="IPR007528">
    <property type="entry name" value="RINT1_Tip20"/>
</dbReference>
<evidence type="ECO:0000313" key="2">
    <source>
        <dbReference type="EMBL" id="KAA8900683.1"/>
    </source>
</evidence>
<proteinExistence type="predicted"/>
<dbReference type="Gene3D" id="1.10.357.100">
    <property type="entry name" value="Dsl1p vesicle tethering complex, Tip20p subunit, domain C"/>
    <property type="match status" value="1"/>
</dbReference>
<dbReference type="OrthoDB" id="407410at2759"/>
<dbReference type="AlphaFoldDB" id="A0A642UKC6"/>
<dbReference type="InterPro" id="IPR042043">
    <property type="entry name" value="Tip20p_domC"/>
</dbReference>
<dbReference type="Gene3D" id="1.20.58.670">
    <property type="entry name" value="Dsl1p vesicle tethering complex, Tip20p subunit, domain D"/>
    <property type="match status" value="1"/>
</dbReference>
<dbReference type="PROSITE" id="PS51386">
    <property type="entry name" value="RINT1_TIP20"/>
    <property type="match status" value="1"/>
</dbReference>
<dbReference type="PANTHER" id="PTHR13520:SF0">
    <property type="entry name" value="RAD50-INTERACTING PROTEIN 1"/>
    <property type="match status" value="1"/>
</dbReference>
<organism evidence="2 3">
    <name type="scientific">Diutina rugosa</name>
    <name type="common">Yeast</name>
    <name type="synonym">Candida rugosa</name>
    <dbReference type="NCBI Taxonomy" id="5481"/>
    <lineage>
        <taxon>Eukaryota</taxon>
        <taxon>Fungi</taxon>
        <taxon>Dikarya</taxon>
        <taxon>Ascomycota</taxon>
        <taxon>Saccharomycotina</taxon>
        <taxon>Pichiomycetes</taxon>
        <taxon>Debaryomycetaceae</taxon>
        <taxon>Diutina</taxon>
    </lineage>
</organism>
<protein>
    <submittedName>
        <fullName evidence="2">Uncharacterized protein</fullName>
    </submittedName>
</protein>
<evidence type="ECO:0000256" key="1">
    <source>
        <dbReference type="SAM" id="MobiDB-lite"/>
    </source>
</evidence>
<reference evidence="2 3" key="1">
    <citation type="submission" date="2019-07" db="EMBL/GenBank/DDBJ databases">
        <title>Genome assembly of two rare yeast pathogens: Diutina rugosa and Trichomonascus ciferrii.</title>
        <authorList>
            <person name="Mixao V."/>
            <person name="Saus E."/>
            <person name="Hansen A."/>
            <person name="Lass-Flor C."/>
            <person name="Gabaldon T."/>
        </authorList>
    </citation>
    <scope>NUCLEOTIDE SEQUENCE [LARGE SCALE GENOMIC DNA]</scope>
    <source>
        <strain evidence="2 3">CBS 613</strain>
    </source>
</reference>
<dbReference type="Pfam" id="PF04437">
    <property type="entry name" value="RINT1_TIP1"/>
    <property type="match status" value="1"/>
</dbReference>
<dbReference type="GO" id="GO:0070939">
    <property type="term" value="C:Dsl1/NZR complex"/>
    <property type="evidence" value="ECO:0007669"/>
    <property type="project" value="InterPro"/>
</dbReference>
<name>A0A642UKC6_DIURU</name>
<dbReference type="GO" id="GO:0006890">
    <property type="term" value="P:retrograde vesicle-mediated transport, Golgi to endoplasmic reticulum"/>
    <property type="evidence" value="ECO:0007669"/>
    <property type="project" value="InterPro"/>
</dbReference>
<dbReference type="Gene3D" id="1.20.58.1420">
    <property type="entry name" value="Dsl1p vesicle tethering complex, Tip20p subunit, domain B"/>
    <property type="match status" value="1"/>
</dbReference>
<evidence type="ECO:0000313" key="3">
    <source>
        <dbReference type="Proteomes" id="UP000449547"/>
    </source>
</evidence>
<dbReference type="EMBL" id="SWFT01000107">
    <property type="protein sequence ID" value="KAA8900683.1"/>
    <property type="molecule type" value="Genomic_DNA"/>
</dbReference>
<comment type="caution">
    <text evidence="2">The sequence shown here is derived from an EMBL/GenBank/DDBJ whole genome shotgun (WGS) entry which is preliminary data.</text>
</comment>
<dbReference type="GO" id="GO:0060628">
    <property type="term" value="P:regulation of ER to Golgi vesicle-mediated transport"/>
    <property type="evidence" value="ECO:0007669"/>
    <property type="project" value="TreeGrafter"/>
</dbReference>
<feature type="region of interest" description="Disordered" evidence="1">
    <location>
        <begin position="36"/>
        <end position="59"/>
    </location>
</feature>